<dbReference type="Proteomes" id="UP000054928">
    <property type="component" value="Unassembled WGS sequence"/>
</dbReference>
<evidence type="ECO:0000313" key="2">
    <source>
        <dbReference type="Proteomes" id="UP000054928"/>
    </source>
</evidence>
<reference evidence="2" key="1">
    <citation type="submission" date="2014-09" db="EMBL/GenBank/DDBJ databases">
        <authorList>
            <person name="Sharma Rahul"/>
            <person name="Thines Marco"/>
        </authorList>
    </citation>
    <scope>NUCLEOTIDE SEQUENCE [LARGE SCALE GENOMIC DNA]</scope>
</reference>
<organism evidence="1 2">
    <name type="scientific">Plasmopara halstedii</name>
    <name type="common">Downy mildew of sunflower</name>
    <dbReference type="NCBI Taxonomy" id="4781"/>
    <lineage>
        <taxon>Eukaryota</taxon>
        <taxon>Sar</taxon>
        <taxon>Stramenopiles</taxon>
        <taxon>Oomycota</taxon>
        <taxon>Peronosporomycetes</taxon>
        <taxon>Peronosporales</taxon>
        <taxon>Peronosporaceae</taxon>
        <taxon>Plasmopara</taxon>
    </lineage>
</organism>
<protein>
    <submittedName>
        <fullName evidence="1">Uncharacterized protein</fullName>
    </submittedName>
</protein>
<proteinExistence type="predicted"/>
<dbReference type="EMBL" id="CCYD01001884">
    <property type="protein sequence ID" value="CEG46049.1"/>
    <property type="molecule type" value="Genomic_DNA"/>
</dbReference>
<dbReference type="GeneID" id="36397427"/>
<dbReference type="RefSeq" id="XP_024582418.1">
    <property type="nucleotide sequence ID" value="XM_024716862.1"/>
</dbReference>
<accession>A0A0P1AUT4</accession>
<keyword evidence="2" id="KW-1185">Reference proteome</keyword>
<dbReference type="AlphaFoldDB" id="A0A0P1AUT4"/>
<name>A0A0P1AUT4_PLAHL</name>
<sequence>MENRGLLGEERSQRTFDSRKLDLTVQVKIAQLRAHEAAPHLLTQSSREKGIIPLEITRCAAAGVFPC</sequence>
<evidence type="ECO:0000313" key="1">
    <source>
        <dbReference type="EMBL" id="CEG46049.1"/>
    </source>
</evidence>